<dbReference type="InterPro" id="IPR001421">
    <property type="entry name" value="ATP8_metazoa"/>
</dbReference>
<feature type="transmembrane region" description="Helical" evidence="13">
    <location>
        <begin position="6"/>
        <end position="30"/>
    </location>
</feature>
<dbReference type="GO" id="GO:0015986">
    <property type="term" value="P:proton motive force-driven ATP synthesis"/>
    <property type="evidence" value="ECO:0007669"/>
    <property type="project" value="InterPro"/>
</dbReference>
<evidence type="ECO:0000256" key="10">
    <source>
        <dbReference type="ARBA" id="ARBA00023128"/>
    </source>
</evidence>
<proteinExistence type="inferred from homology"/>
<evidence type="ECO:0000256" key="9">
    <source>
        <dbReference type="ARBA" id="ARBA00023065"/>
    </source>
</evidence>
<keyword evidence="5 12" id="KW-0138">CF(0)</keyword>
<geneLocation type="mitochondrion" evidence="14"/>
<gene>
    <name evidence="14" type="primary">atp8</name>
</gene>
<comment type="similarity">
    <text evidence="2 12">Belongs to the ATPase protein 8 family.</text>
</comment>
<evidence type="ECO:0000256" key="1">
    <source>
        <dbReference type="ARBA" id="ARBA00004304"/>
    </source>
</evidence>
<protein>
    <recommendedName>
        <fullName evidence="12">ATP synthase complex subunit 8</fullName>
    </recommendedName>
</protein>
<accession>A0A343S8N6</accession>
<dbReference type="EMBL" id="MF457403">
    <property type="protein sequence ID" value="AUN45011.1"/>
    <property type="molecule type" value="Genomic_DNA"/>
</dbReference>
<evidence type="ECO:0000256" key="2">
    <source>
        <dbReference type="ARBA" id="ARBA00008892"/>
    </source>
</evidence>
<dbReference type="AlphaFoldDB" id="A0A343S8N6"/>
<comment type="subcellular location">
    <subcellularLocation>
        <location evidence="1 12">Mitochondrion membrane</location>
        <topology evidence="1 12">Single-pass membrane protein</topology>
    </subcellularLocation>
</comment>
<evidence type="ECO:0000256" key="3">
    <source>
        <dbReference type="ARBA" id="ARBA00011291"/>
    </source>
</evidence>
<keyword evidence="8 13" id="KW-1133">Transmembrane helix</keyword>
<evidence type="ECO:0000256" key="13">
    <source>
        <dbReference type="SAM" id="Phobius"/>
    </source>
</evidence>
<comment type="subunit">
    <text evidence="3">F-type ATPases have 2 components, CF(1) - the catalytic core - and CF(0) - the membrane proton channel.</text>
</comment>
<keyword evidence="7 12" id="KW-0375">Hydrogen ion transport</keyword>
<keyword evidence="9 12" id="KW-0406">Ion transport</keyword>
<evidence type="ECO:0000256" key="6">
    <source>
        <dbReference type="ARBA" id="ARBA00022692"/>
    </source>
</evidence>
<reference evidence="14" key="1">
    <citation type="journal article" date="2018" name="Mol. Phylogenet. Evol.">
        <title>ORDER within the chaos: Insights into phylogenetic relationships within the Anomura (Crustacea: Decapoda) from mitochondrial sequences and gene order rearrangements.</title>
        <authorList>
            <person name="Tan M.H."/>
            <person name="Gan H.M."/>
            <person name="Lee Y.P."/>
            <person name="Linton S."/>
            <person name="Grandjean F."/>
            <person name="Bartholomei-Santos M.L."/>
            <person name="Miller A.D."/>
            <person name="Austin C.M."/>
        </authorList>
    </citation>
    <scope>NUCLEOTIDE SEQUENCE</scope>
</reference>
<sequence length="52" mass="6580">MPQMAPIYWLYMFFFFLLSFSLFFTLNYFIKPFDKIEVTSDSYYLHYKPWKL</sequence>
<keyword evidence="10 12" id="KW-0496">Mitochondrion</keyword>
<organism evidence="14">
    <name type="scientific">Pachygrapsus marmoratus</name>
    <name type="common">Marbled rock crab</name>
    <name type="synonym">Cancer marmoratus</name>
    <dbReference type="NCBI Taxonomy" id="135190"/>
    <lineage>
        <taxon>Eukaryota</taxon>
        <taxon>Metazoa</taxon>
        <taxon>Ecdysozoa</taxon>
        <taxon>Arthropoda</taxon>
        <taxon>Crustacea</taxon>
        <taxon>Multicrustacea</taxon>
        <taxon>Malacostraca</taxon>
        <taxon>Eumalacostraca</taxon>
        <taxon>Eucarida</taxon>
        <taxon>Decapoda</taxon>
        <taxon>Pleocyemata</taxon>
        <taxon>Brachyura</taxon>
        <taxon>Eubrachyura</taxon>
        <taxon>Grapsoidea</taxon>
        <taxon>Grapsidae</taxon>
        <taxon>Pachygrapsus</taxon>
    </lineage>
</organism>
<evidence type="ECO:0000256" key="11">
    <source>
        <dbReference type="ARBA" id="ARBA00023136"/>
    </source>
</evidence>
<evidence type="ECO:0000256" key="7">
    <source>
        <dbReference type="ARBA" id="ARBA00022781"/>
    </source>
</evidence>
<evidence type="ECO:0000256" key="12">
    <source>
        <dbReference type="RuleBase" id="RU003661"/>
    </source>
</evidence>
<evidence type="ECO:0000313" key="14">
    <source>
        <dbReference type="EMBL" id="AUN45011.1"/>
    </source>
</evidence>
<name>A0A343S8N6_PACMR</name>
<keyword evidence="4 12" id="KW-0813">Transport</keyword>
<evidence type="ECO:0000256" key="5">
    <source>
        <dbReference type="ARBA" id="ARBA00022547"/>
    </source>
</evidence>
<keyword evidence="6 12" id="KW-0812">Transmembrane</keyword>
<dbReference type="GeneID" id="37621234"/>
<evidence type="ECO:0000256" key="8">
    <source>
        <dbReference type="ARBA" id="ARBA00022989"/>
    </source>
</evidence>
<dbReference type="Pfam" id="PF00895">
    <property type="entry name" value="ATP-synt_8"/>
    <property type="match status" value="1"/>
</dbReference>
<dbReference type="GO" id="GO:0015078">
    <property type="term" value="F:proton transmembrane transporter activity"/>
    <property type="evidence" value="ECO:0007669"/>
    <property type="project" value="InterPro"/>
</dbReference>
<dbReference type="GO" id="GO:0045259">
    <property type="term" value="C:proton-transporting ATP synthase complex"/>
    <property type="evidence" value="ECO:0007669"/>
    <property type="project" value="UniProtKB-KW"/>
</dbReference>
<keyword evidence="11 13" id="KW-0472">Membrane</keyword>
<evidence type="ECO:0000256" key="4">
    <source>
        <dbReference type="ARBA" id="ARBA00022448"/>
    </source>
</evidence>
<dbReference type="GO" id="GO:0031966">
    <property type="term" value="C:mitochondrial membrane"/>
    <property type="evidence" value="ECO:0007669"/>
    <property type="project" value="UniProtKB-SubCell"/>
</dbReference>
<dbReference type="RefSeq" id="YP_009509594.1">
    <property type="nucleotide sequence ID" value="NC_039109.1"/>
</dbReference>